<feature type="compositionally biased region" description="Acidic residues" evidence="1">
    <location>
        <begin position="161"/>
        <end position="175"/>
    </location>
</feature>
<evidence type="ECO:0000313" key="2">
    <source>
        <dbReference type="EMBL" id="CAD9020763.1"/>
    </source>
</evidence>
<feature type="region of interest" description="Disordered" evidence="1">
    <location>
        <begin position="160"/>
        <end position="193"/>
    </location>
</feature>
<dbReference type="InterPro" id="IPR012668">
    <property type="entry name" value="CHP02466"/>
</dbReference>
<protein>
    <recommendedName>
        <fullName evidence="3">Fe2OG dioxygenase domain-containing protein</fullName>
    </recommendedName>
</protein>
<feature type="compositionally biased region" description="Polar residues" evidence="1">
    <location>
        <begin position="313"/>
        <end position="324"/>
    </location>
</feature>
<feature type="compositionally biased region" description="Polar residues" evidence="1">
    <location>
        <begin position="178"/>
        <end position="189"/>
    </location>
</feature>
<feature type="compositionally biased region" description="Basic residues" evidence="1">
    <location>
        <begin position="329"/>
        <end position="339"/>
    </location>
</feature>
<name>A0A7S1IRI9_9EUGL</name>
<accession>A0A7S1IRI9</accession>
<organism evidence="2">
    <name type="scientific">Eutreptiella gymnastica</name>
    <dbReference type="NCBI Taxonomy" id="73025"/>
    <lineage>
        <taxon>Eukaryota</taxon>
        <taxon>Discoba</taxon>
        <taxon>Euglenozoa</taxon>
        <taxon>Euglenida</taxon>
        <taxon>Spirocuta</taxon>
        <taxon>Euglenophyceae</taxon>
        <taxon>Eutreptiales</taxon>
        <taxon>Eutreptiaceae</taxon>
        <taxon>Eutreptiella</taxon>
    </lineage>
</organism>
<proteinExistence type="predicted"/>
<reference evidence="2" key="1">
    <citation type="submission" date="2021-01" db="EMBL/GenBank/DDBJ databases">
        <authorList>
            <person name="Corre E."/>
            <person name="Pelletier E."/>
            <person name="Niang G."/>
            <person name="Scheremetjew M."/>
            <person name="Finn R."/>
            <person name="Kale V."/>
            <person name="Holt S."/>
            <person name="Cochrane G."/>
            <person name="Meng A."/>
            <person name="Brown T."/>
            <person name="Cohen L."/>
        </authorList>
    </citation>
    <scope>NUCLEOTIDE SEQUENCE</scope>
    <source>
        <strain evidence="2">NIES-381</strain>
    </source>
</reference>
<evidence type="ECO:0000256" key="1">
    <source>
        <dbReference type="SAM" id="MobiDB-lite"/>
    </source>
</evidence>
<dbReference type="AlphaFoldDB" id="A0A7S1IRI9"/>
<sequence>MAWARATTKGPTDAKKCPAKTTDRAHETTCTLVDDPSFRSIVGYFQHFYEGNMVATPIPSPSFVKHIMLELPLTRNLAKDALDTGLGAPIIHAFILRRRLRDALNPALEALALELEQVGGGMQVSNRGGFHSARDLFASRPGHRALQRLRVKLAQALVEAETAEESSTSDEESDTGLDPQTTPTSSWPNVNRAGHFNGMHDHIEASWSGVYYVRVPQKPKVGNGPHSGTICFRTAVGGFGAALEDRAYATNPAQPEGWCSIHHLDPSPGLLLLFPGWLMHGVMPLVCDDDGDYRVSLAFNFGEDTSPDLPHPNSGSLVPESTRTPGAATRKRKRKRKGQ</sequence>
<dbReference type="Gene3D" id="2.60.120.620">
    <property type="entry name" value="q2cbj1_9rhob like domain"/>
    <property type="match status" value="1"/>
</dbReference>
<evidence type="ECO:0008006" key="3">
    <source>
        <dbReference type="Google" id="ProtNLM"/>
    </source>
</evidence>
<dbReference type="EMBL" id="HBGA01085367">
    <property type="protein sequence ID" value="CAD9020763.1"/>
    <property type="molecule type" value="Transcribed_RNA"/>
</dbReference>
<feature type="compositionally biased region" description="Basic and acidic residues" evidence="1">
    <location>
        <begin position="12"/>
        <end position="26"/>
    </location>
</feature>
<dbReference type="Pfam" id="PF13759">
    <property type="entry name" value="2OG-FeII_Oxy_5"/>
    <property type="match status" value="1"/>
</dbReference>
<gene>
    <name evidence="2" type="ORF">EGYM00392_LOCUS31878</name>
</gene>
<feature type="region of interest" description="Disordered" evidence="1">
    <location>
        <begin position="303"/>
        <end position="339"/>
    </location>
</feature>
<feature type="region of interest" description="Disordered" evidence="1">
    <location>
        <begin position="1"/>
        <end position="26"/>
    </location>
</feature>